<organism evidence="1 2">
    <name type="scientific">Amorphotheca resinae ATCC 22711</name>
    <dbReference type="NCBI Taxonomy" id="857342"/>
    <lineage>
        <taxon>Eukaryota</taxon>
        <taxon>Fungi</taxon>
        <taxon>Dikarya</taxon>
        <taxon>Ascomycota</taxon>
        <taxon>Pezizomycotina</taxon>
        <taxon>Leotiomycetes</taxon>
        <taxon>Helotiales</taxon>
        <taxon>Amorphothecaceae</taxon>
        <taxon>Amorphotheca</taxon>
    </lineage>
</organism>
<keyword evidence="2" id="KW-1185">Reference proteome</keyword>
<dbReference type="STRING" id="857342.A0A2T3AW99"/>
<accession>A0A2T3AW99</accession>
<proteinExistence type="predicted"/>
<sequence length="158" mass="17673">MASSPRSTVFRVTGLPLDKSELDIKTTLSETIRDLLTEDERQRFGLTIACVPSCDSNQTSTALLEFKGGTPKFLSQLDVNPLGDWQIEMGDEDINFDRHFFGFTQLHPRLLISRSLLTSSPSRAWTDMRMARGGERATLGECGFVTSSRKISNNDLRV</sequence>
<dbReference type="InParanoid" id="A0A2T3AW99"/>
<dbReference type="EMBL" id="KZ679014">
    <property type="protein sequence ID" value="PSS12941.1"/>
    <property type="molecule type" value="Genomic_DNA"/>
</dbReference>
<reference evidence="1 2" key="1">
    <citation type="journal article" date="2018" name="New Phytol.">
        <title>Comparative genomics and transcriptomics depict ericoid mycorrhizal fungi as versatile saprotrophs and plant mutualists.</title>
        <authorList>
            <person name="Martino E."/>
            <person name="Morin E."/>
            <person name="Grelet G.A."/>
            <person name="Kuo A."/>
            <person name="Kohler A."/>
            <person name="Daghino S."/>
            <person name="Barry K.W."/>
            <person name="Cichocki N."/>
            <person name="Clum A."/>
            <person name="Dockter R.B."/>
            <person name="Hainaut M."/>
            <person name="Kuo R.C."/>
            <person name="LaButti K."/>
            <person name="Lindahl B.D."/>
            <person name="Lindquist E.A."/>
            <person name="Lipzen A."/>
            <person name="Khouja H.R."/>
            <person name="Magnuson J."/>
            <person name="Murat C."/>
            <person name="Ohm R.A."/>
            <person name="Singer S.W."/>
            <person name="Spatafora J.W."/>
            <person name="Wang M."/>
            <person name="Veneault-Fourrey C."/>
            <person name="Henrissat B."/>
            <person name="Grigoriev I.V."/>
            <person name="Martin F.M."/>
            <person name="Perotto S."/>
        </authorList>
    </citation>
    <scope>NUCLEOTIDE SEQUENCE [LARGE SCALE GENOMIC DNA]</scope>
    <source>
        <strain evidence="1 2">ATCC 22711</strain>
    </source>
</reference>
<dbReference type="GeneID" id="36575727"/>
<dbReference type="Proteomes" id="UP000241818">
    <property type="component" value="Unassembled WGS sequence"/>
</dbReference>
<dbReference type="AlphaFoldDB" id="A0A2T3AW99"/>
<evidence type="ECO:0000313" key="2">
    <source>
        <dbReference type="Proteomes" id="UP000241818"/>
    </source>
</evidence>
<dbReference type="RefSeq" id="XP_024718932.1">
    <property type="nucleotide sequence ID" value="XM_024867646.1"/>
</dbReference>
<protein>
    <submittedName>
        <fullName evidence="1">Uncharacterized protein</fullName>
    </submittedName>
</protein>
<evidence type="ECO:0000313" key="1">
    <source>
        <dbReference type="EMBL" id="PSS12941.1"/>
    </source>
</evidence>
<name>A0A2T3AW99_AMORE</name>
<dbReference type="OrthoDB" id="1658288at2759"/>
<gene>
    <name evidence="1" type="ORF">M430DRAFT_43764</name>
</gene>